<keyword evidence="4" id="KW-0436">Ligase</keyword>
<dbReference type="PANTHER" id="PTHR43767">
    <property type="entry name" value="LONG-CHAIN-FATTY-ACID--COA LIGASE"/>
    <property type="match status" value="1"/>
</dbReference>
<dbReference type="GO" id="GO:0004467">
    <property type="term" value="F:long-chain fatty acid-CoA ligase activity"/>
    <property type="evidence" value="ECO:0007669"/>
    <property type="project" value="UniProtKB-EC"/>
</dbReference>
<dbReference type="PANTHER" id="PTHR43767:SF1">
    <property type="entry name" value="NONRIBOSOMAL PEPTIDE SYNTHASE PES1 (EUROFUNG)-RELATED"/>
    <property type="match status" value="1"/>
</dbReference>
<keyword evidence="1" id="KW-0812">Transmembrane</keyword>
<feature type="transmembrane region" description="Helical" evidence="1">
    <location>
        <begin position="254"/>
        <end position="273"/>
    </location>
</feature>
<dbReference type="NCBIfam" id="NF004837">
    <property type="entry name" value="PRK06187.1"/>
    <property type="match status" value="1"/>
</dbReference>
<sequence length="522" mass="56647">MSQSLTTSDCSILEILRATAHALPNVPAIRFPDRVVTFSEVDQAADAIAASLAEQGINKGDRVALYCINSDDFAIIYCGIIKAGAVVVPVNLLLNPKEIGFILQDAGIKGLFYHQAFASSVDTLRSAIKGLQFCISIGLQDADHSDQRFEDLRATKSTPPLLTLDPVEDLAAILYTSGTTGRPKGAMLTHSNLVSNTYSVATAMQFQPEKDVLLVVLPMFHSFAATVGMLTPLLHGMSFAPVPRFDPAGISETISAVGATVFLGVPSMYNVLLRLPEEQLQKWATVRYVVSGGSAMPVAIMAQFEQRFGIPVHEGDGPTECSPVTCVNPIGGESKPASVGLPVPDVEIEIFTDDGSLLPVAEIGEICVRGPNVMKGYWNLPDATAESFFGDWLRTGDLGYKDEDGYLFIVDRTKDMIIVNGMNVYPRMVEEVLYQHPQLAEVAVVGEPNERHGEIPVAHVVLQDGAEITATEVRAYCLKNMGRHQVPRKVFIRESLPKNAAGKILKRELRREGELERGVDLA</sequence>
<dbReference type="Pfam" id="PF13193">
    <property type="entry name" value="AMP-binding_C"/>
    <property type="match status" value="1"/>
</dbReference>
<evidence type="ECO:0000256" key="1">
    <source>
        <dbReference type="SAM" id="Phobius"/>
    </source>
</evidence>
<feature type="transmembrane region" description="Helical" evidence="1">
    <location>
        <begin position="212"/>
        <end position="234"/>
    </location>
</feature>
<dbReference type="InterPro" id="IPR050237">
    <property type="entry name" value="ATP-dep_AMP-bd_enzyme"/>
</dbReference>
<dbReference type="InterPro" id="IPR020845">
    <property type="entry name" value="AMP-binding_CS"/>
</dbReference>
<keyword evidence="1" id="KW-0472">Membrane</keyword>
<feature type="transmembrane region" description="Helical" evidence="1">
    <location>
        <begin position="74"/>
        <end position="94"/>
    </location>
</feature>
<dbReference type="SUPFAM" id="SSF56801">
    <property type="entry name" value="Acetyl-CoA synthetase-like"/>
    <property type="match status" value="1"/>
</dbReference>
<evidence type="ECO:0000313" key="4">
    <source>
        <dbReference type="EMBL" id="VAX06891.1"/>
    </source>
</evidence>
<evidence type="ECO:0000259" key="2">
    <source>
        <dbReference type="Pfam" id="PF00501"/>
    </source>
</evidence>
<organism evidence="4">
    <name type="scientific">hydrothermal vent metagenome</name>
    <dbReference type="NCBI Taxonomy" id="652676"/>
    <lineage>
        <taxon>unclassified sequences</taxon>
        <taxon>metagenomes</taxon>
        <taxon>ecological metagenomes</taxon>
    </lineage>
</organism>
<dbReference type="InterPro" id="IPR042099">
    <property type="entry name" value="ANL_N_sf"/>
</dbReference>
<dbReference type="InterPro" id="IPR025110">
    <property type="entry name" value="AMP-bd_C"/>
</dbReference>
<protein>
    <submittedName>
        <fullName evidence="4">Long-chain-fatty-acid--CoA ligase</fullName>
        <ecNumber evidence="4">6.2.1.3</ecNumber>
    </submittedName>
</protein>
<dbReference type="AlphaFoldDB" id="A0A3B1AYL6"/>
<proteinExistence type="predicted"/>
<accession>A0A3B1AYL6</accession>
<dbReference type="InterPro" id="IPR045851">
    <property type="entry name" value="AMP-bd_C_sf"/>
</dbReference>
<feature type="domain" description="AMP-dependent synthetase/ligase" evidence="2">
    <location>
        <begin position="17"/>
        <end position="378"/>
    </location>
</feature>
<name>A0A3B1AYL6_9ZZZZ</name>
<dbReference type="Gene3D" id="3.40.50.12780">
    <property type="entry name" value="N-terminal domain of ligase-like"/>
    <property type="match status" value="1"/>
</dbReference>
<gene>
    <name evidence="4" type="ORF">MNBD_GAMMA26-1957</name>
</gene>
<dbReference type="PROSITE" id="PS00455">
    <property type="entry name" value="AMP_BINDING"/>
    <property type="match status" value="1"/>
</dbReference>
<dbReference type="InterPro" id="IPR000873">
    <property type="entry name" value="AMP-dep_synth/lig_dom"/>
</dbReference>
<feature type="domain" description="AMP-binding enzyme C-terminal" evidence="3">
    <location>
        <begin position="429"/>
        <end position="503"/>
    </location>
</feature>
<dbReference type="Pfam" id="PF00501">
    <property type="entry name" value="AMP-binding"/>
    <property type="match status" value="1"/>
</dbReference>
<evidence type="ECO:0000259" key="3">
    <source>
        <dbReference type="Pfam" id="PF13193"/>
    </source>
</evidence>
<dbReference type="EC" id="6.2.1.3" evidence="4"/>
<dbReference type="CDD" id="cd05936">
    <property type="entry name" value="FC-FACS_FadD_like"/>
    <property type="match status" value="1"/>
</dbReference>
<dbReference type="EMBL" id="UOFX01000020">
    <property type="protein sequence ID" value="VAX06891.1"/>
    <property type="molecule type" value="Genomic_DNA"/>
</dbReference>
<dbReference type="Gene3D" id="3.30.300.30">
    <property type="match status" value="1"/>
</dbReference>
<reference evidence="4" key="1">
    <citation type="submission" date="2018-06" db="EMBL/GenBank/DDBJ databases">
        <authorList>
            <person name="Zhirakovskaya E."/>
        </authorList>
    </citation>
    <scope>NUCLEOTIDE SEQUENCE</scope>
</reference>
<keyword evidence="1" id="KW-1133">Transmembrane helix</keyword>